<sequence length="352" mass="39834">MPLSDFTLALSVLNFVGSVLSSIGSGFIIVCYLVLPIRRHFRHVLILNLAIADFINATNNSASGSLILIRRENLSRGPACIFNGFVTQISVQATDTAILAITITTVYTITRISHSHAIQTEWSNRAIVLTCIAIWILPAITSFLALGMHWYGPVSGNWCWLVEKPSFLRYVLTHGWRYLFMLIEICLSLYLYIFLRRHFRALRVPIISSVPADSIQSPAFSPMSFTNSNAEREQKRDLSETYDTPMDSTLSSHNAIVLSASRTLPAMTSQMESPRYKAVHRILLLNAYPFFYIILWIPGLANRIVEASGHSSKITQILQASTQFVGLANAITYGWNERIARELRRKYFRRRN</sequence>
<organism evidence="1 2">
    <name type="scientific">Pleurotus cornucopiae</name>
    <name type="common">Cornucopia mushroom</name>
    <dbReference type="NCBI Taxonomy" id="5321"/>
    <lineage>
        <taxon>Eukaryota</taxon>
        <taxon>Fungi</taxon>
        <taxon>Dikarya</taxon>
        <taxon>Basidiomycota</taxon>
        <taxon>Agaricomycotina</taxon>
        <taxon>Agaricomycetes</taxon>
        <taxon>Agaricomycetidae</taxon>
        <taxon>Agaricales</taxon>
        <taxon>Pleurotineae</taxon>
        <taxon>Pleurotaceae</taxon>
        <taxon>Pleurotus</taxon>
    </lineage>
</organism>
<dbReference type="Proteomes" id="UP000824881">
    <property type="component" value="Unassembled WGS sequence"/>
</dbReference>
<accession>A0ACB7ITA7</accession>
<proteinExistence type="predicted"/>
<comment type="caution">
    <text evidence="1">The sequence shown here is derived from an EMBL/GenBank/DDBJ whole genome shotgun (WGS) entry which is preliminary data.</text>
</comment>
<name>A0ACB7ITA7_PLECO</name>
<gene>
    <name evidence="1" type="ORF">CCMSSC00406_0009937</name>
</gene>
<reference evidence="1 2" key="1">
    <citation type="journal article" date="2021" name="Appl. Environ. Microbiol.">
        <title>Genetic linkage and physical mapping for an oyster mushroom Pleurotus cornucopiae and QTL analysis for the trait cap color.</title>
        <authorList>
            <person name="Zhang Y."/>
            <person name="Gao W."/>
            <person name="Sonnenberg A."/>
            <person name="Chen Q."/>
            <person name="Zhang J."/>
            <person name="Huang C."/>
        </authorList>
    </citation>
    <scope>NUCLEOTIDE SEQUENCE [LARGE SCALE GENOMIC DNA]</scope>
    <source>
        <strain evidence="1">CCMSSC00406</strain>
    </source>
</reference>
<dbReference type="EMBL" id="WQMT02000007">
    <property type="protein sequence ID" value="KAG9221360.1"/>
    <property type="molecule type" value="Genomic_DNA"/>
</dbReference>
<evidence type="ECO:0000313" key="2">
    <source>
        <dbReference type="Proteomes" id="UP000824881"/>
    </source>
</evidence>
<protein>
    <submittedName>
        <fullName evidence="1">Uncharacterized protein</fullName>
    </submittedName>
</protein>
<evidence type="ECO:0000313" key="1">
    <source>
        <dbReference type="EMBL" id="KAG9221360.1"/>
    </source>
</evidence>
<keyword evidence="2" id="KW-1185">Reference proteome</keyword>